<comment type="caution">
    <text evidence="1">The sequence shown here is derived from an EMBL/GenBank/DDBJ whole genome shotgun (WGS) entry which is preliminary data.</text>
</comment>
<organism evidence="1 2">
    <name type="scientific">Paraburkholderia monticola</name>
    <dbReference type="NCBI Taxonomy" id="1399968"/>
    <lineage>
        <taxon>Bacteria</taxon>
        <taxon>Pseudomonadati</taxon>
        <taxon>Pseudomonadota</taxon>
        <taxon>Betaproteobacteria</taxon>
        <taxon>Burkholderiales</taxon>
        <taxon>Burkholderiaceae</taxon>
        <taxon>Paraburkholderia</taxon>
    </lineage>
</organism>
<protein>
    <submittedName>
        <fullName evidence="1">Uncharacterized protein</fullName>
    </submittedName>
</protein>
<keyword evidence="2" id="KW-1185">Reference proteome</keyword>
<dbReference type="STRING" id="1399968.CI15_14150"/>
<dbReference type="AlphaFoldDB" id="A0A149PS56"/>
<name>A0A149PS56_9BURK</name>
<reference evidence="1 2" key="1">
    <citation type="journal article" date="2015" name="Int. J. Syst. Evol. Microbiol.">
        <title>Burkholderia monticola sp. nov., isolated from mountain soil.</title>
        <authorList>
            <person name="Baek I."/>
            <person name="Seo B."/>
            <person name="Lee I."/>
            <person name="Yi H."/>
            <person name="Chun J."/>
        </authorList>
    </citation>
    <scope>NUCLEOTIDE SEQUENCE [LARGE SCALE GENOMIC DNA]</scope>
    <source>
        <strain evidence="1 2">JC2948</strain>
    </source>
</reference>
<evidence type="ECO:0000313" key="2">
    <source>
        <dbReference type="Proteomes" id="UP000075613"/>
    </source>
</evidence>
<dbReference type="EMBL" id="LRBG01000011">
    <property type="protein sequence ID" value="KXU87858.1"/>
    <property type="molecule type" value="Genomic_DNA"/>
</dbReference>
<dbReference type="Proteomes" id="UP000075613">
    <property type="component" value="Unassembled WGS sequence"/>
</dbReference>
<evidence type="ECO:0000313" key="1">
    <source>
        <dbReference type="EMBL" id="KXU87858.1"/>
    </source>
</evidence>
<accession>A0A149PS56</accession>
<gene>
    <name evidence="1" type="ORF">CI15_14150</name>
</gene>
<sequence length="99" mass="11396">MFFADFAWGKCTADSSQDYRRALRPVMHASDNMLCMHRSLTQIMFAPQKQSVFQCPSCMVRCEIPRKAGLSSLTILCRYEIGQEKYWTGQTGEGYKNIQ</sequence>
<proteinExistence type="predicted"/>